<dbReference type="Proteomes" id="UP000076088">
    <property type="component" value="Chromosome"/>
</dbReference>
<organism evidence="2 3">
    <name type="scientific">Sphingopyxis macrogoltabida</name>
    <name type="common">Sphingomonas macrogoltabidus</name>
    <dbReference type="NCBI Taxonomy" id="33050"/>
    <lineage>
        <taxon>Bacteria</taxon>
        <taxon>Pseudomonadati</taxon>
        <taxon>Pseudomonadota</taxon>
        <taxon>Alphaproteobacteria</taxon>
        <taxon>Sphingomonadales</taxon>
        <taxon>Sphingomonadaceae</taxon>
        <taxon>Sphingopyxis</taxon>
    </lineage>
</organism>
<keyword evidence="3" id="KW-1185">Reference proteome</keyword>
<reference evidence="3" key="1">
    <citation type="submission" date="2015-11" db="EMBL/GenBank/DDBJ databases">
        <title>Complete genome sequence of a polyethylene-glycol degrader Sphingopyxis macrogoltabida 203N (NBRC 111659).</title>
        <authorList>
            <person name="Yoshiyuki O."/>
            <person name="Shouta N."/>
            <person name="Nagata Y."/>
            <person name="Numata M."/>
            <person name="Tsuchikane K."/>
            <person name="Hosoyama A."/>
            <person name="Yamazoe A."/>
            <person name="Tsuda M."/>
            <person name="Fujita N."/>
            <person name="Kawai F."/>
        </authorList>
    </citation>
    <scope>NUCLEOTIDE SEQUENCE [LARGE SCALE GENOMIC DNA]</scope>
    <source>
        <strain evidence="3">203N</strain>
    </source>
</reference>
<evidence type="ECO:0000256" key="1">
    <source>
        <dbReference type="SAM" id="Phobius"/>
    </source>
</evidence>
<keyword evidence="1" id="KW-0812">Transmembrane</keyword>
<evidence type="ECO:0000313" key="2">
    <source>
        <dbReference type="EMBL" id="AMU90516.1"/>
    </source>
</evidence>
<dbReference type="AlphaFoldDB" id="A0AAC8Z2A2"/>
<dbReference type="RefSeq" id="WP_054729507.1">
    <property type="nucleotide sequence ID" value="NZ_CP009429.1"/>
</dbReference>
<gene>
    <name evidence="2" type="ORF">ATM17_15950</name>
</gene>
<accession>A0AAC8Z2A2</accession>
<keyword evidence="1" id="KW-0472">Membrane</keyword>
<keyword evidence="1" id="KW-1133">Transmembrane helix</keyword>
<name>A0AAC8Z2A2_SPHMC</name>
<reference evidence="2 3" key="2">
    <citation type="journal article" date="2016" name="Genome Announc.">
        <title>Complete Genome Sequence of Sphingopyxis macrogoltabida Strain 203N (NBRC 111659), a Polyethylene Glycol Degrader.</title>
        <authorList>
            <person name="Ohtsubo Y."/>
            <person name="Nonoyama S."/>
            <person name="Nagata Y."/>
            <person name="Numata M."/>
            <person name="Tsuchikane K."/>
            <person name="Hosoyama A."/>
            <person name="Yamazoe A."/>
            <person name="Tsuda M."/>
            <person name="Fujita N."/>
            <person name="Kawai F."/>
        </authorList>
    </citation>
    <scope>NUCLEOTIDE SEQUENCE [LARGE SCALE GENOMIC DNA]</scope>
    <source>
        <strain evidence="2 3">203N</strain>
    </source>
</reference>
<dbReference type="EMBL" id="CP013344">
    <property type="protein sequence ID" value="AMU90516.1"/>
    <property type="molecule type" value="Genomic_DNA"/>
</dbReference>
<protein>
    <submittedName>
        <fullName evidence="2">Uncharacterized protein</fullName>
    </submittedName>
</protein>
<evidence type="ECO:0000313" key="3">
    <source>
        <dbReference type="Proteomes" id="UP000076088"/>
    </source>
</evidence>
<proteinExistence type="predicted"/>
<sequence>MTSGVKPWWKSKTIWAALIAFVMSVAPELGIINPDDAAGIGGDLTDIVAGLFAGFAIYGRIRARQRIGTPPPSDWEG</sequence>
<dbReference type="KEGG" id="smaz:LH19_15380"/>
<feature type="transmembrane region" description="Helical" evidence="1">
    <location>
        <begin position="40"/>
        <end position="58"/>
    </location>
</feature>